<gene>
    <name evidence="2" type="ORF">QO192_08525</name>
</gene>
<evidence type="ECO:0000313" key="3">
    <source>
        <dbReference type="Proteomes" id="UP001568894"/>
    </source>
</evidence>
<keyword evidence="1" id="KW-1133">Transmembrane helix</keyword>
<evidence type="ECO:0000256" key="1">
    <source>
        <dbReference type="SAM" id="Phobius"/>
    </source>
</evidence>
<protein>
    <recommendedName>
        <fullName evidence="4">DUF2892 domain-containing protein</fullName>
    </recommendedName>
</protein>
<dbReference type="EMBL" id="JASMRN010000006">
    <property type="protein sequence ID" value="MEZ7515325.1"/>
    <property type="molecule type" value="Genomic_DNA"/>
</dbReference>
<keyword evidence="3" id="KW-1185">Reference proteome</keyword>
<feature type="transmembrane region" description="Helical" evidence="1">
    <location>
        <begin position="20"/>
        <end position="53"/>
    </location>
</feature>
<reference evidence="2 3" key="1">
    <citation type="submission" date="2023-05" db="EMBL/GenBank/DDBJ databases">
        <title>Adaptations of aquatic viruses from atmosphere-close ecosystems of the Central Arctic Ocean.</title>
        <authorList>
            <person name="Rahlff J."/>
            <person name="Holmfeldt K."/>
        </authorList>
    </citation>
    <scope>NUCLEOTIDE SEQUENCE [LARGE SCALE GENOMIC DNA]</scope>
    <source>
        <strain evidence="2 3">Arc14</strain>
    </source>
</reference>
<dbReference type="Proteomes" id="UP001568894">
    <property type="component" value="Unassembled WGS sequence"/>
</dbReference>
<keyword evidence="1" id="KW-0812">Transmembrane</keyword>
<evidence type="ECO:0008006" key="4">
    <source>
        <dbReference type="Google" id="ProtNLM"/>
    </source>
</evidence>
<evidence type="ECO:0000313" key="2">
    <source>
        <dbReference type="EMBL" id="MEZ7515325.1"/>
    </source>
</evidence>
<name>A0ABV4KCF5_9FLAO</name>
<comment type="caution">
    <text evidence="2">The sequence shown here is derived from an EMBL/GenBank/DDBJ whole genome shotgun (WGS) entry which is preliminary data.</text>
</comment>
<proteinExistence type="predicted"/>
<accession>A0ABV4KCF5</accession>
<dbReference type="RefSeq" id="WP_371569717.1">
    <property type="nucleotide sequence ID" value="NZ_JASMRN010000006.1"/>
</dbReference>
<sequence length="72" mass="8563">MKITSVKQLLYTDWHSMRWIRLLIAIFFIQQAIYYQLATFAFIAAFFLFQVVFNTGCKTNGCQVDYAKKRQL</sequence>
<organism evidence="2 3">
    <name type="scientific">Flavobacterium frigidarium</name>
    <dbReference type="NCBI Taxonomy" id="99286"/>
    <lineage>
        <taxon>Bacteria</taxon>
        <taxon>Pseudomonadati</taxon>
        <taxon>Bacteroidota</taxon>
        <taxon>Flavobacteriia</taxon>
        <taxon>Flavobacteriales</taxon>
        <taxon>Flavobacteriaceae</taxon>
        <taxon>Flavobacterium</taxon>
    </lineage>
</organism>
<keyword evidence="1" id="KW-0472">Membrane</keyword>